<protein>
    <submittedName>
        <fullName evidence="1">Uncharacterized protein</fullName>
    </submittedName>
</protein>
<organism evidence="1 2">
    <name type="scientific">Pseudomonas migulae</name>
    <dbReference type="NCBI Taxonomy" id="78543"/>
    <lineage>
        <taxon>Bacteria</taxon>
        <taxon>Pseudomonadati</taxon>
        <taxon>Pseudomonadota</taxon>
        <taxon>Gammaproteobacteria</taxon>
        <taxon>Pseudomonadales</taxon>
        <taxon>Pseudomonadaceae</taxon>
        <taxon>Pseudomonas</taxon>
    </lineage>
</organism>
<sequence length="216" mass="23856">MPHNTPVLLDEIVMKTQEILRYATKLHTDYLNQRDLTELQAAFAGCCGLAQCVAGYAFQDLGVPAKPLATQSLEGYWMQGHAALVVEVSEGPDSGWYLIDPTFCQFCVTEASEAAPSPANYLKQSGAGLDIITSLRSRGYLKLTPANAALYLSAFCKGIAPLQSDEAMAFMKNPPPHPYHFRRDIECEDYSRENLARYNQLIDCSSPSLRSITRTP</sequence>
<dbReference type="EMBL" id="FNTY01000002">
    <property type="protein sequence ID" value="SEE02522.1"/>
    <property type="molecule type" value="Genomic_DNA"/>
</dbReference>
<evidence type="ECO:0000313" key="1">
    <source>
        <dbReference type="EMBL" id="SEE02522.1"/>
    </source>
</evidence>
<proteinExistence type="predicted"/>
<accession>A0A1H5FGN5</accession>
<name>A0A1H5FGN5_9PSED</name>
<dbReference type="Proteomes" id="UP000198985">
    <property type="component" value="Unassembled WGS sequence"/>
</dbReference>
<evidence type="ECO:0000313" key="2">
    <source>
        <dbReference type="Proteomes" id="UP000198985"/>
    </source>
</evidence>
<dbReference type="AlphaFoldDB" id="A0A1H5FGN5"/>
<reference evidence="1 2" key="1">
    <citation type="submission" date="2016-10" db="EMBL/GenBank/DDBJ databases">
        <authorList>
            <person name="de Groot N.N."/>
        </authorList>
    </citation>
    <scope>NUCLEOTIDE SEQUENCE [LARGE SCALE GENOMIC DNA]</scope>
    <source>
        <strain evidence="1 2">BS3662</strain>
    </source>
</reference>
<gene>
    <name evidence="1" type="ORF">SAMN04490194_0753</name>
</gene>